<dbReference type="RefSeq" id="WP_238273956.1">
    <property type="nucleotide sequence ID" value="NZ_BPQR01000010.1"/>
</dbReference>
<reference evidence="1" key="1">
    <citation type="journal article" date="2021" name="Front. Microbiol.">
        <title>Comprehensive Comparative Genomics and Phenotyping of Methylobacterium Species.</title>
        <authorList>
            <person name="Alessa O."/>
            <person name="Ogura Y."/>
            <person name="Fujitani Y."/>
            <person name="Takami H."/>
            <person name="Hayashi T."/>
            <person name="Sahin N."/>
            <person name="Tani A."/>
        </authorList>
    </citation>
    <scope>NUCLEOTIDE SEQUENCE</scope>
    <source>
        <strain evidence="1">LMG 23639</strain>
    </source>
</reference>
<sequence length="317" mass="34681">MVAVTLHRAVEIIDSFEQLLADNDISIPRHPQTGADMLPFWKILDSIKKGDFDPSSSESRELYRAGVAVHDLAVKVLSVGKDPEVFAAIRKHLELLASGAVHLASEPPAEADAYNKLIELYWACLLYGCGVKSKLDPPKKGSIGLNPDVISLDSQNQPVNGYAFKTIRSPHTESIREHIVKGVSQIEVSPAQSGIVGLHLTPRLSWGSAWPDDMVFTDYRHAANIAINAMRTMLGAVIRDNGQAAVDQIFLNKKAAGSVLCIAFIPTIVLSPETGKPTFMPIKISTIIHMASNITLSHSLYLENWCANEVMQRRLIA</sequence>
<evidence type="ECO:0000313" key="1">
    <source>
        <dbReference type="EMBL" id="GJE05265.1"/>
    </source>
</evidence>
<reference evidence="1" key="2">
    <citation type="submission" date="2021-08" db="EMBL/GenBank/DDBJ databases">
        <authorList>
            <person name="Tani A."/>
            <person name="Ola A."/>
            <person name="Ogura Y."/>
            <person name="Katsura K."/>
            <person name="Hayashi T."/>
        </authorList>
    </citation>
    <scope>NUCLEOTIDE SEQUENCE</scope>
    <source>
        <strain evidence="1">LMG 23639</strain>
    </source>
</reference>
<gene>
    <name evidence="1" type="ORF">AOPFMNJM_0563</name>
</gene>
<dbReference type="Proteomes" id="UP001055102">
    <property type="component" value="Unassembled WGS sequence"/>
</dbReference>
<accession>A0ABQ4SQ12</accession>
<evidence type="ECO:0000313" key="2">
    <source>
        <dbReference type="Proteomes" id="UP001055102"/>
    </source>
</evidence>
<protein>
    <submittedName>
        <fullName evidence="1">Uncharacterized protein</fullName>
    </submittedName>
</protein>
<keyword evidence="2" id="KW-1185">Reference proteome</keyword>
<proteinExistence type="predicted"/>
<dbReference type="EMBL" id="BPQR01000010">
    <property type="protein sequence ID" value="GJE05265.1"/>
    <property type="molecule type" value="Genomic_DNA"/>
</dbReference>
<comment type="caution">
    <text evidence="1">The sequence shown here is derived from an EMBL/GenBank/DDBJ whole genome shotgun (WGS) entry which is preliminary data.</text>
</comment>
<name>A0ABQ4SQ12_9HYPH</name>
<organism evidence="1 2">
    <name type="scientific">Methylobacterium jeotgali</name>
    <dbReference type="NCBI Taxonomy" id="381630"/>
    <lineage>
        <taxon>Bacteria</taxon>
        <taxon>Pseudomonadati</taxon>
        <taxon>Pseudomonadota</taxon>
        <taxon>Alphaproteobacteria</taxon>
        <taxon>Hyphomicrobiales</taxon>
        <taxon>Methylobacteriaceae</taxon>
        <taxon>Methylobacterium</taxon>
    </lineage>
</organism>